<dbReference type="EMBL" id="MHIL01000026">
    <property type="protein sequence ID" value="OGY50978.1"/>
    <property type="molecule type" value="Genomic_DNA"/>
</dbReference>
<protein>
    <recommendedName>
        <fullName evidence="3">HTH cro/C1-type domain-containing protein</fullName>
    </recommendedName>
</protein>
<proteinExistence type="predicted"/>
<evidence type="ECO:0000313" key="1">
    <source>
        <dbReference type="EMBL" id="OGY50978.1"/>
    </source>
</evidence>
<accession>A0A1G1YF44</accession>
<reference evidence="1 2" key="1">
    <citation type="journal article" date="2016" name="Nat. Commun.">
        <title>Thousands of microbial genomes shed light on interconnected biogeochemical processes in an aquifer system.</title>
        <authorList>
            <person name="Anantharaman K."/>
            <person name="Brown C.T."/>
            <person name="Hug L.A."/>
            <person name="Sharon I."/>
            <person name="Castelle C.J."/>
            <person name="Probst A.J."/>
            <person name="Thomas B.C."/>
            <person name="Singh A."/>
            <person name="Wilkins M.J."/>
            <person name="Karaoz U."/>
            <person name="Brodie E.L."/>
            <person name="Williams K.H."/>
            <person name="Hubbard S.S."/>
            <person name="Banfield J.F."/>
        </authorList>
    </citation>
    <scope>NUCLEOTIDE SEQUENCE [LARGE SCALE GENOMIC DNA]</scope>
</reference>
<dbReference type="STRING" id="1797542.A3J59_00580"/>
<sequence>MAPHSAVPTTEAEALIYHRPENKPEPLPWLRRFEYRAQVASAVREMRDRLGLSQYAFAGVVGLKVDDIEAIEDLDFNDEALPGIFEMIKTIVDEEPQ</sequence>
<evidence type="ECO:0000313" key="2">
    <source>
        <dbReference type="Proteomes" id="UP000177310"/>
    </source>
</evidence>
<evidence type="ECO:0008006" key="3">
    <source>
        <dbReference type="Google" id="ProtNLM"/>
    </source>
</evidence>
<dbReference type="AlphaFoldDB" id="A0A1G1YF44"/>
<dbReference type="InterPro" id="IPR010982">
    <property type="entry name" value="Lambda_DNA-bd_dom_sf"/>
</dbReference>
<organism evidence="1 2">
    <name type="scientific">Candidatus Buchananbacteria bacterium RIFCSPHIGHO2_02_FULL_56_16</name>
    <dbReference type="NCBI Taxonomy" id="1797542"/>
    <lineage>
        <taxon>Bacteria</taxon>
        <taxon>Candidatus Buchananiibacteriota</taxon>
    </lineage>
</organism>
<dbReference type="Proteomes" id="UP000177310">
    <property type="component" value="Unassembled WGS sequence"/>
</dbReference>
<comment type="caution">
    <text evidence="1">The sequence shown here is derived from an EMBL/GenBank/DDBJ whole genome shotgun (WGS) entry which is preliminary data.</text>
</comment>
<dbReference type="SUPFAM" id="SSF47413">
    <property type="entry name" value="lambda repressor-like DNA-binding domains"/>
    <property type="match status" value="1"/>
</dbReference>
<name>A0A1G1YF44_9BACT</name>
<gene>
    <name evidence="1" type="ORF">A3J59_00580</name>
</gene>
<dbReference type="GO" id="GO:0003677">
    <property type="term" value="F:DNA binding"/>
    <property type="evidence" value="ECO:0007669"/>
    <property type="project" value="InterPro"/>
</dbReference>